<dbReference type="EMBL" id="CM023476">
    <property type="protein sequence ID" value="KAH7940513.1"/>
    <property type="molecule type" value="Genomic_DNA"/>
</dbReference>
<organism evidence="1 2">
    <name type="scientific">Dermacentor silvarum</name>
    <name type="common">Tick</name>
    <dbReference type="NCBI Taxonomy" id="543639"/>
    <lineage>
        <taxon>Eukaryota</taxon>
        <taxon>Metazoa</taxon>
        <taxon>Ecdysozoa</taxon>
        <taxon>Arthropoda</taxon>
        <taxon>Chelicerata</taxon>
        <taxon>Arachnida</taxon>
        <taxon>Acari</taxon>
        <taxon>Parasitiformes</taxon>
        <taxon>Ixodida</taxon>
        <taxon>Ixodoidea</taxon>
        <taxon>Ixodidae</taxon>
        <taxon>Rhipicephalinae</taxon>
        <taxon>Dermacentor</taxon>
    </lineage>
</organism>
<dbReference type="Proteomes" id="UP000821865">
    <property type="component" value="Chromosome 7"/>
</dbReference>
<evidence type="ECO:0000313" key="1">
    <source>
        <dbReference type="EMBL" id="KAH7940513.1"/>
    </source>
</evidence>
<evidence type="ECO:0000313" key="2">
    <source>
        <dbReference type="Proteomes" id="UP000821865"/>
    </source>
</evidence>
<reference evidence="1" key="1">
    <citation type="submission" date="2020-05" db="EMBL/GenBank/DDBJ databases">
        <title>Large-scale comparative analyses of tick genomes elucidate their genetic diversity and vector capacities.</title>
        <authorList>
            <person name="Jia N."/>
            <person name="Wang J."/>
            <person name="Shi W."/>
            <person name="Du L."/>
            <person name="Sun Y."/>
            <person name="Zhan W."/>
            <person name="Jiang J."/>
            <person name="Wang Q."/>
            <person name="Zhang B."/>
            <person name="Ji P."/>
            <person name="Sakyi L.B."/>
            <person name="Cui X."/>
            <person name="Yuan T."/>
            <person name="Jiang B."/>
            <person name="Yang W."/>
            <person name="Lam T.T.-Y."/>
            <person name="Chang Q."/>
            <person name="Ding S."/>
            <person name="Wang X."/>
            <person name="Zhu J."/>
            <person name="Ruan X."/>
            <person name="Zhao L."/>
            <person name="Wei J."/>
            <person name="Que T."/>
            <person name="Du C."/>
            <person name="Cheng J."/>
            <person name="Dai P."/>
            <person name="Han X."/>
            <person name="Huang E."/>
            <person name="Gao Y."/>
            <person name="Liu J."/>
            <person name="Shao H."/>
            <person name="Ye R."/>
            <person name="Li L."/>
            <person name="Wei W."/>
            <person name="Wang X."/>
            <person name="Wang C."/>
            <person name="Yang T."/>
            <person name="Huo Q."/>
            <person name="Li W."/>
            <person name="Guo W."/>
            <person name="Chen H."/>
            <person name="Zhou L."/>
            <person name="Ni X."/>
            <person name="Tian J."/>
            <person name="Zhou Y."/>
            <person name="Sheng Y."/>
            <person name="Liu T."/>
            <person name="Pan Y."/>
            <person name="Xia L."/>
            <person name="Li J."/>
            <person name="Zhao F."/>
            <person name="Cao W."/>
        </authorList>
    </citation>
    <scope>NUCLEOTIDE SEQUENCE</scope>
    <source>
        <strain evidence="1">Dsil-2018</strain>
    </source>
</reference>
<sequence length="151" mass="17740">MEANRKRRLAAMAVVLSDIDEDFDLFHQKRSCWRKDWMGRKELGVQNLLYEELLKIDLDEYRRLLCVSREQFLQLLSRVGPCIRREDTYMRSSISAETRLQVTLRYLASADDAFPMGRNLMTPFGGTNLTEDKKIFNYRSVPYTAVMMKDG</sequence>
<keyword evidence="2" id="KW-1185">Reference proteome</keyword>
<gene>
    <name evidence="1" type="ORF">HPB49_001157</name>
</gene>
<accession>A0ACB8CCM7</accession>
<proteinExistence type="predicted"/>
<protein>
    <submittedName>
        <fullName evidence="1">Uncharacterized protein</fullName>
    </submittedName>
</protein>
<name>A0ACB8CCM7_DERSI</name>
<comment type="caution">
    <text evidence="1">The sequence shown here is derived from an EMBL/GenBank/DDBJ whole genome shotgun (WGS) entry which is preliminary data.</text>
</comment>